<keyword evidence="2" id="KW-1185">Reference proteome</keyword>
<reference evidence="1 2" key="1">
    <citation type="submission" date="2017-10" db="EMBL/GenBank/DDBJ databases">
        <title>Sequencing the genomes of 1000 actinobacteria strains.</title>
        <authorList>
            <person name="Klenk H.-P."/>
        </authorList>
    </citation>
    <scope>NUCLEOTIDE SEQUENCE [LARGE SCALE GENOMIC DNA]</scope>
    <source>
        <strain evidence="1 2">DSM 15597</strain>
    </source>
</reference>
<dbReference type="OrthoDB" id="9814088at2"/>
<evidence type="ECO:0000313" key="1">
    <source>
        <dbReference type="EMBL" id="PFG15606.1"/>
    </source>
</evidence>
<evidence type="ECO:0000313" key="2">
    <source>
        <dbReference type="Proteomes" id="UP000226079"/>
    </source>
</evidence>
<keyword evidence="1" id="KW-0413">Isomerase</keyword>
<organism evidence="1 2">
    <name type="scientific">Propionicimonas paludicola</name>
    <dbReference type="NCBI Taxonomy" id="185243"/>
    <lineage>
        <taxon>Bacteria</taxon>
        <taxon>Bacillati</taxon>
        <taxon>Actinomycetota</taxon>
        <taxon>Actinomycetes</taxon>
        <taxon>Propionibacteriales</taxon>
        <taxon>Nocardioidaceae</taxon>
        <taxon>Propionicimonas</taxon>
    </lineage>
</organism>
<proteinExistence type="predicted"/>
<dbReference type="AlphaFoldDB" id="A0A2A9CN84"/>
<sequence length="142" mass="15037">MTSLPRRATLDDVQLDVEIAPRRFVDGGPDLAYRLDPAFYEELVHTPVPAPAVSRPPARLSPESPQTPVAPVIGLGRPGIMPFTAQTCPDCGSPMILQQALRAQFSGGSFWGCMRFPICAAVVPANVPGLGNGISQVSPFVA</sequence>
<accession>A0A2A9CN84</accession>
<dbReference type="Proteomes" id="UP000226079">
    <property type="component" value="Unassembled WGS sequence"/>
</dbReference>
<dbReference type="Gene3D" id="3.30.65.10">
    <property type="entry name" value="Bacterial Topoisomerase I, domain 1"/>
    <property type="match status" value="1"/>
</dbReference>
<name>A0A2A9CN84_9ACTN</name>
<protein>
    <submittedName>
        <fullName evidence="1">Topoisomerase-like DNA binding C4 zinc finger protein</fullName>
    </submittedName>
</protein>
<comment type="caution">
    <text evidence="1">The sequence shown here is derived from an EMBL/GenBank/DDBJ whole genome shotgun (WGS) entry which is preliminary data.</text>
</comment>
<gene>
    <name evidence="1" type="ORF">ATK74_0126</name>
</gene>
<dbReference type="RefSeq" id="WP_098459223.1">
    <property type="nucleotide sequence ID" value="NZ_PDJC01000001.1"/>
</dbReference>
<dbReference type="EMBL" id="PDJC01000001">
    <property type="protein sequence ID" value="PFG15606.1"/>
    <property type="molecule type" value="Genomic_DNA"/>
</dbReference>
<dbReference type="GO" id="GO:0016853">
    <property type="term" value="F:isomerase activity"/>
    <property type="evidence" value="ECO:0007669"/>
    <property type="project" value="UniProtKB-KW"/>
</dbReference>